<keyword evidence="2 7" id="KW-0812">Transmembrane</keyword>
<dbReference type="AlphaFoldDB" id="A0A193GBK8"/>
<reference evidence="9 10" key="1">
    <citation type="submission" date="2016-06" db="EMBL/GenBank/DDBJ databases">
        <title>Complete genome sequences of Bordetella bronchialis and Bordetella flabilis.</title>
        <authorList>
            <person name="LiPuma J.J."/>
            <person name="Spilker T."/>
        </authorList>
    </citation>
    <scope>NUCLEOTIDE SEQUENCE [LARGE SCALE GENOMIC DNA]</scope>
    <source>
        <strain evidence="9 10">AU10664</strain>
    </source>
</reference>
<dbReference type="RefSeq" id="WP_066654854.1">
    <property type="nucleotide sequence ID" value="NZ_CBCSCL010000016.1"/>
</dbReference>
<accession>A0A193GBK8</accession>
<dbReference type="PANTHER" id="PTHR21624:SF1">
    <property type="entry name" value="ALKYLGLYCEROL MONOOXYGENASE"/>
    <property type="match status" value="1"/>
</dbReference>
<organism evidence="9 10">
    <name type="scientific">Bordetella flabilis</name>
    <dbReference type="NCBI Taxonomy" id="463014"/>
    <lineage>
        <taxon>Bacteria</taxon>
        <taxon>Pseudomonadati</taxon>
        <taxon>Pseudomonadota</taxon>
        <taxon>Betaproteobacteria</taxon>
        <taxon>Burkholderiales</taxon>
        <taxon>Alcaligenaceae</taxon>
        <taxon>Bordetella</taxon>
    </lineage>
</organism>
<dbReference type="GO" id="GO:0005506">
    <property type="term" value="F:iron ion binding"/>
    <property type="evidence" value="ECO:0007669"/>
    <property type="project" value="InterPro"/>
</dbReference>
<dbReference type="KEGG" id="bfz:BAU07_05610"/>
<dbReference type="OrthoDB" id="9770329at2"/>
<dbReference type="GO" id="GO:0008610">
    <property type="term" value="P:lipid biosynthetic process"/>
    <property type="evidence" value="ECO:0007669"/>
    <property type="project" value="InterPro"/>
</dbReference>
<evidence type="ECO:0000256" key="1">
    <source>
        <dbReference type="ARBA" id="ARBA00004127"/>
    </source>
</evidence>
<feature type="transmembrane region" description="Helical" evidence="7">
    <location>
        <begin position="39"/>
        <end position="58"/>
    </location>
</feature>
<feature type="transmembrane region" description="Helical" evidence="7">
    <location>
        <begin position="79"/>
        <end position="98"/>
    </location>
</feature>
<evidence type="ECO:0000313" key="9">
    <source>
        <dbReference type="EMBL" id="ANN76664.1"/>
    </source>
</evidence>
<dbReference type="InterPro" id="IPR006694">
    <property type="entry name" value="Fatty_acid_hydroxylase"/>
</dbReference>
<dbReference type="Proteomes" id="UP000091926">
    <property type="component" value="Chromosome"/>
</dbReference>
<name>A0A193GBK8_9BORD</name>
<protein>
    <submittedName>
        <fullName evidence="9">Fatty acid hydroxylase</fullName>
    </submittedName>
</protein>
<evidence type="ECO:0000256" key="4">
    <source>
        <dbReference type="ARBA" id="ARBA00023002"/>
    </source>
</evidence>
<dbReference type="Pfam" id="PF04116">
    <property type="entry name" value="FA_hydroxylase"/>
    <property type="match status" value="1"/>
</dbReference>
<comment type="subcellular location">
    <subcellularLocation>
        <location evidence="1">Endomembrane system</location>
        <topology evidence="1">Multi-pass membrane protein</topology>
    </subcellularLocation>
</comment>
<sequence>MDTFNHLIGMAQEWLFESLIQPVLFKLGFASVLEDAYDATLWLIAGILQIAVLICVIGPLQRWRPVEPVTDRREVRLDILYTLIHRLGVFRVVLFFAIDPFWDSIFGELHIWGLSTLQLDNLWPGVTDNALVSLAIYLVVFDLVEYLYHRAQHNIEWMWALHAVHHSQRQMTMWSDNRNHLLDDVLHDVVIVIVSQLIGVPPAQFVAVVVILQLVESFSHANLRLGFGRLGERLIVGPRFHREHHGIAYETTPTGKVVGSNYAVIFPIWDILFRTARFDGDFGPTGIADQLPEAGGRDYGRTFLAQQWLGLKRLVASRPRLVRRRSRRAAA</sequence>
<dbReference type="EMBL" id="CP016172">
    <property type="protein sequence ID" value="ANN76664.1"/>
    <property type="molecule type" value="Genomic_DNA"/>
</dbReference>
<dbReference type="PANTHER" id="PTHR21624">
    <property type="entry name" value="STEROL DESATURASE-RELATED PROTEIN"/>
    <property type="match status" value="1"/>
</dbReference>
<keyword evidence="5" id="KW-0443">Lipid metabolism</keyword>
<dbReference type="GO" id="GO:0006643">
    <property type="term" value="P:membrane lipid metabolic process"/>
    <property type="evidence" value="ECO:0007669"/>
    <property type="project" value="TreeGrafter"/>
</dbReference>
<dbReference type="InterPro" id="IPR051689">
    <property type="entry name" value="Sterol_desaturase/TMEM195"/>
</dbReference>
<evidence type="ECO:0000256" key="3">
    <source>
        <dbReference type="ARBA" id="ARBA00022989"/>
    </source>
</evidence>
<evidence type="ECO:0000256" key="7">
    <source>
        <dbReference type="SAM" id="Phobius"/>
    </source>
</evidence>
<dbReference type="GO" id="GO:0012505">
    <property type="term" value="C:endomembrane system"/>
    <property type="evidence" value="ECO:0007669"/>
    <property type="project" value="UniProtKB-SubCell"/>
</dbReference>
<keyword evidence="3 7" id="KW-1133">Transmembrane helix</keyword>
<proteinExistence type="predicted"/>
<evidence type="ECO:0000256" key="2">
    <source>
        <dbReference type="ARBA" id="ARBA00022692"/>
    </source>
</evidence>
<gene>
    <name evidence="9" type="ORF">BAU07_05610</name>
</gene>
<keyword evidence="10" id="KW-1185">Reference proteome</keyword>
<feature type="domain" description="Fatty acid hydroxylase" evidence="8">
    <location>
        <begin position="135"/>
        <end position="275"/>
    </location>
</feature>
<keyword evidence="4" id="KW-0560">Oxidoreductase</keyword>
<dbReference type="STRING" id="463014.BAU07_05610"/>
<dbReference type="GO" id="GO:0016020">
    <property type="term" value="C:membrane"/>
    <property type="evidence" value="ECO:0007669"/>
    <property type="project" value="GOC"/>
</dbReference>
<evidence type="ECO:0000256" key="6">
    <source>
        <dbReference type="ARBA" id="ARBA00023136"/>
    </source>
</evidence>
<evidence type="ECO:0000313" key="10">
    <source>
        <dbReference type="Proteomes" id="UP000091926"/>
    </source>
</evidence>
<dbReference type="GO" id="GO:0050479">
    <property type="term" value="F:glyceryl-ether monooxygenase activity"/>
    <property type="evidence" value="ECO:0007669"/>
    <property type="project" value="TreeGrafter"/>
</dbReference>
<evidence type="ECO:0000256" key="5">
    <source>
        <dbReference type="ARBA" id="ARBA00023098"/>
    </source>
</evidence>
<feature type="transmembrane region" description="Helical" evidence="7">
    <location>
        <begin position="130"/>
        <end position="148"/>
    </location>
</feature>
<evidence type="ECO:0000259" key="8">
    <source>
        <dbReference type="Pfam" id="PF04116"/>
    </source>
</evidence>
<keyword evidence="6 7" id="KW-0472">Membrane</keyword>